<dbReference type="InterPro" id="IPR027443">
    <property type="entry name" value="IPNS-like_sf"/>
</dbReference>
<evidence type="ECO:0000256" key="9">
    <source>
        <dbReference type="ARBA" id="ARBA00047725"/>
    </source>
</evidence>
<dbReference type="InterPro" id="IPR026992">
    <property type="entry name" value="DIOX_N"/>
</dbReference>
<dbReference type="SUPFAM" id="SSF51197">
    <property type="entry name" value="Clavaminate synthase-like"/>
    <property type="match status" value="1"/>
</dbReference>
<dbReference type="EC" id="1.13.12.19" evidence="4"/>
<evidence type="ECO:0000256" key="6">
    <source>
        <dbReference type="ARBA" id="ARBA00022666"/>
    </source>
</evidence>
<evidence type="ECO:0000313" key="14">
    <source>
        <dbReference type="Proteomes" id="UP001310248"/>
    </source>
</evidence>
<dbReference type="InterPro" id="IPR050231">
    <property type="entry name" value="Iron_ascorbate_oxido_reductase"/>
</dbReference>
<evidence type="ECO:0000256" key="7">
    <source>
        <dbReference type="ARBA" id="ARBA00031011"/>
    </source>
</evidence>
<evidence type="ECO:0000256" key="5">
    <source>
        <dbReference type="ARBA" id="ARBA00019045"/>
    </source>
</evidence>
<protein>
    <recommendedName>
        <fullName evidence="5">2-oxoglutarate-dependent ethylene/succinate-forming enzyme</fullName>
        <ecNumber evidence="4">1.13.12.19</ecNumber>
        <ecNumber evidence="3">1.14.20.7</ecNumber>
    </recommendedName>
    <alternativeName>
        <fullName evidence="7">2-oxoglutarate dioxygenase (ethylene-forming)</fullName>
    </alternativeName>
    <alternativeName>
        <fullName evidence="8">2-oxoglutarate/L-arginine monooxygenase/decarboxylase (succinate-forming)</fullName>
    </alternativeName>
</protein>
<dbReference type="RefSeq" id="WP_329776560.1">
    <property type="nucleotide sequence ID" value="NZ_JAYDYW010000016.1"/>
</dbReference>
<evidence type="ECO:0000259" key="12">
    <source>
        <dbReference type="PROSITE" id="PS51471"/>
    </source>
</evidence>
<comment type="catalytic activity">
    <reaction evidence="10">
        <text>L-arginine + 2-oxoglutarate + O2 = guanidine + L-glutamate 5-semialdehyde + succinate + CO2</text>
        <dbReference type="Rhea" id="RHEA:31535"/>
        <dbReference type="ChEBI" id="CHEBI:15379"/>
        <dbReference type="ChEBI" id="CHEBI:16526"/>
        <dbReference type="ChEBI" id="CHEBI:16810"/>
        <dbReference type="ChEBI" id="CHEBI:30031"/>
        <dbReference type="ChEBI" id="CHEBI:30087"/>
        <dbReference type="ChEBI" id="CHEBI:32682"/>
        <dbReference type="ChEBI" id="CHEBI:58066"/>
        <dbReference type="EC" id="1.14.20.7"/>
    </reaction>
</comment>
<evidence type="ECO:0000256" key="11">
    <source>
        <dbReference type="RuleBase" id="RU003682"/>
    </source>
</evidence>
<reference evidence="13 14" key="2">
    <citation type="submission" date="2023-12" db="EMBL/GenBank/DDBJ databases">
        <authorList>
            <consortium name="Cladostephus spongiosus"/>
            <person name="Lorente B."/>
            <person name="Cabral C."/>
            <person name="Frias J."/>
            <person name="Faria J."/>
            <person name="Toubarro D."/>
        </authorList>
    </citation>
    <scope>NUCLEOTIDE SEQUENCE [LARGE SCALE GENOMIC DNA]</scope>
    <source>
        <strain evidence="13 14">ZMCS4</strain>
    </source>
</reference>
<comment type="catalytic activity">
    <reaction evidence="9">
        <text>2-oxoglutarate + O2 + 2 H(+) = ethene + 3 CO2 + H2O</text>
        <dbReference type="Rhea" id="RHEA:31523"/>
        <dbReference type="ChEBI" id="CHEBI:15377"/>
        <dbReference type="ChEBI" id="CHEBI:15378"/>
        <dbReference type="ChEBI" id="CHEBI:15379"/>
        <dbReference type="ChEBI" id="CHEBI:16526"/>
        <dbReference type="ChEBI" id="CHEBI:16810"/>
        <dbReference type="ChEBI" id="CHEBI:18153"/>
        <dbReference type="EC" id="1.13.12.19"/>
    </reaction>
</comment>
<dbReference type="Gene3D" id="2.60.120.330">
    <property type="entry name" value="B-lactam Antibiotic, Isopenicillin N Synthase, Chain"/>
    <property type="match status" value="1"/>
</dbReference>
<evidence type="ECO:0000256" key="8">
    <source>
        <dbReference type="ARBA" id="ARBA00031282"/>
    </source>
</evidence>
<accession>A0ABU7G9B3</accession>
<evidence type="ECO:0000256" key="3">
    <source>
        <dbReference type="ARBA" id="ARBA00012293"/>
    </source>
</evidence>
<dbReference type="InterPro" id="IPR044861">
    <property type="entry name" value="IPNS-like_FE2OG_OXY"/>
</dbReference>
<proteinExistence type="inferred from homology"/>
<comment type="similarity">
    <text evidence="11">Belongs to the iron/ascorbate-dependent oxidoreductase family.</text>
</comment>
<keyword evidence="6" id="KW-0266">Ethylene biosynthesis</keyword>
<dbReference type="Proteomes" id="UP001310248">
    <property type="component" value="Unassembled WGS sequence"/>
</dbReference>
<keyword evidence="14" id="KW-1185">Reference proteome</keyword>
<reference evidence="14" key="1">
    <citation type="submission" date="2023-07" db="EMBL/GenBank/DDBJ databases">
        <title>Draft genome sequence of Agarivorans aestuarii strain ZMCS4, a CAZymes producing bacteria isolated from the marine brown algae Clodostephus spongiosus.</title>
        <authorList>
            <person name="Lorente B."/>
            <person name="Cabral C."/>
            <person name="Frias J."/>
            <person name="Faria J."/>
            <person name="Toubarro D."/>
        </authorList>
    </citation>
    <scope>NUCLEOTIDE SEQUENCE [LARGE SCALE GENOMIC DNA]</scope>
    <source>
        <strain evidence="14">ZMCS4</strain>
    </source>
</reference>
<keyword evidence="11" id="KW-0560">Oxidoreductase</keyword>
<gene>
    <name evidence="13" type="ORF">SNR37_001101</name>
</gene>
<dbReference type="PANTHER" id="PTHR47990">
    <property type="entry name" value="2-OXOGLUTARATE (2OG) AND FE(II)-DEPENDENT OXYGENASE SUPERFAMILY PROTEIN-RELATED"/>
    <property type="match status" value="1"/>
</dbReference>
<evidence type="ECO:0000256" key="10">
    <source>
        <dbReference type="ARBA" id="ARBA00049359"/>
    </source>
</evidence>
<dbReference type="Pfam" id="PF03171">
    <property type="entry name" value="2OG-FeII_Oxy"/>
    <property type="match status" value="1"/>
</dbReference>
<keyword evidence="11" id="KW-0408">Iron</keyword>
<comment type="pathway">
    <text evidence="2">Alkene biosynthesis; ethylene biosynthesis via 2-oxoglutarate.</text>
</comment>
<evidence type="ECO:0000313" key="13">
    <source>
        <dbReference type="EMBL" id="MEE1675774.1"/>
    </source>
</evidence>
<evidence type="ECO:0000256" key="1">
    <source>
        <dbReference type="ARBA" id="ARBA00001954"/>
    </source>
</evidence>
<evidence type="ECO:0000256" key="4">
    <source>
        <dbReference type="ARBA" id="ARBA00012531"/>
    </source>
</evidence>
<dbReference type="PROSITE" id="PS51471">
    <property type="entry name" value="FE2OG_OXY"/>
    <property type="match status" value="1"/>
</dbReference>
<dbReference type="PRINTS" id="PR00682">
    <property type="entry name" value="IPNSYNTHASE"/>
</dbReference>
<comment type="cofactor">
    <cofactor evidence="1">
        <name>Fe(2+)</name>
        <dbReference type="ChEBI" id="CHEBI:29033"/>
    </cofactor>
</comment>
<dbReference type="InterPro" id="IPR005123">
    <property type="entry name" value="Oxoglu/Fe-dep_dioxygenase_dom"/>
</dbReference>
<name>A0ABU7G9B3_9ALTE</name>
<sequence>MNLALPIIDISSLDHSDSQHWQEAIHAIDSACRDKGFFYVIGHGIPAEQFAAMQDMAARFFALSEQEKQQINIQHSANHRGWGQVSAEQLDPSGPKDYKETFDMALDLSPYHPQVARFPQLYGPNQYPNLDGFIQLMQQHYELTLQVGIKILKAMALALDQSEDFFSQHFNCPISVLRLIHYPPQQQSDNGAGAHTDYGCITLLYQDQTGGLQVQDRNQQWLDAPPVENSFVVNIGDLMQRWTNGRYKSTPHRVISPKQQTTRFSMPFFVEPDFDTPVNTLTSCLAPGEQSRYREISAGEWILSRFTDTYAYRSEQQE</sequence>
<dbReference type="EC" id="1.14.20.7" evidence="3"/>
<feature type="domain" description="Fe2OG dioxygenase" evidence="12">
    <location>
        <begin position="172"/>
        <end position="272"/>
    </location>
</feature>
<dbReference type="EMBL" id="JAYDYW010000016">
    <property type="protein sequence ID" value="MEE1675774.1"/>
    <property type="molecule type" value="Genomic_DNA"/>
</dbReference>
<keyword evidence="11" id="KW-0479">Metal-binding</keyword>
<organism evidence="13 14">
    <name type="scientific">Agarivorans aestuarii</name>
    <dbReference type="NCBI Taxonomy" id="1563703"/>
    <lineage>
        <taxon>Bacteria</taxon>
        <taxon>Pseudomonadati</taxon>
        <taxon>Pseudomonadota</taxon>
        <taxon>Gammaproteobacteria</taxon>
        <taxon>Alteromonadales</taxon>
        <taxon>Alteromonadaceae</taxon>
        <taxon>Agarivorans</taxon>
    </lineage>
</organism>
<dbReference type="Pfam" id="PF14226">
    <property type="entry name" value="DIOX_N"/>
    <property type="match status" value="1"/>
</dbReference>
<evidence type="ECO:0000256" key="2">
    <source>
        <dbReference type="ARBA" id="ARBA00004767"/>
    </source>
</evidence>
<comment type="caution">
    <text evidence="13">The sequence shown here is derived from an EMBL/GenBank/DDBJ whole genome shotgun (WGS) entry which is preliminary data.</text>
</comment>